<dbReference type="InterPro" id="IPR012336">
    <property type="entry name" value="Thioredoxin-like_fold"/>
</dbReference>
<keyword evidence="7" id="KW-1133">Transmembrane helix</keyword>
<dbReference type="PANTHER" id="PTHR13887:SF14">
    <property type="entry name" value="DISULFIDE BOND FORMATION PROTEIN D"/>
    <property type="match status" value="1"/>
</dbReference>
<dbReference type="PANTHER" id="PTHR13887">
    <property type="entry name" value="GLUTATHIONE S-TRANSFERASE KAPPA"/>
    <property type="match status" value="1"/>
</dbReference>
<organism evidence="9 10">
    <name type="scientific">Candidatus Uhrbacteria bacterium GW2011_GWA2_53_10</name>
    <dbReference type="NCBI Taxonomy" id="1618980"/>
    <lineage>
        <taxon>Bacteria</taxon>
        <taxon>Candidatus Uhriibacteriota</taxon>
    </lineage>
</organism>
<dbReference type="InterPro" id="IPR036249">
    <property type="entry name" value="Thioredoxin-like_sf"/>
</dbReference>
<evidence type="ECO:0000256" key="5">
    <source>
        <dbReference type="ARBA" id="ARBA00023284"/>
    </source>
</evidence>
<dbReference type="AlphaFoldDB" id="A0A0G2AIY3"/>
<keyword evidence="4" id="KW-1015">Disulfide bond</keyword>
<dbReference type="Gene3D" id="3.40.30.10">
    <property type="entry name" value="Glutaredoxin"/>
    <property type="match status" value="1"/>
</dbReference>
<proteinExistence type="inferred from homology"/>
<dbReference type="EMBL" id="LCRI01000019">
    <property type="protein sequence ID" value="KKW32564.1"/>
    <property type="molecule type" value="Genomic_DNA"/>
</dbReference>
<keyword evidence="3" id="KW-0560">Oxidoreductase</keyword>
<feature type="domain" description="Thioredoxin" evidence="8">
    <location>
        <begin position="34"/>
        <end position="238"/>
    </location>
</feature>
<feature type="region of interest" description="Disordered" evidence="6">
    <location>
        <begin position="32"/>
        <end position="53"/>
    </location>
</feature>
<accession>A0A0G2AIY3</accession>
<evidence type="ECO:0000256" key="1">
    <source>
        <dbReference type="ARBA" id="ARBA00005791"/>
    </source>
</evidence>
<protein>
    <submittedName>
        <fullName evidence="9">Periplasmic thiol:disulfide interchange protein DsbA</fullName>
    </submittedName>
</protein>
<name>A0A0G2AIY3_9BACT</name>
<keyword evidence="7" id="KW-0472">Membrane</keyword>
<dbReference type="PROSITE" id="PS51352">
    <property type="entry name" value="THIOREDOXIN_2"/>
    <property type="match status" value="1"/>
</dbReference>
<reference evidence="9 10" key="1">
    <citation type="journal article" date="2015" name="Nature">
        <title>rRNA introns, odd ribosomes, and small enigmatic genomes across a large radiation of phyla.</title>
        <authorList>
            <person name="Brown C.T."/>
            <person name="Hug L.A."/>
            <person name="Thomas B.C."/>
            <person name="Sharon I."/>
            <person name="Castelle C.J."/>
            <person name="Singh A."/>
            <person name="Wilkins M.J."/>
            <person name="Williams K.H."/>
            <person name="Banfield J.F."/>
        </authorList>
    </citation>
    <scope>NUCLEOTIDE SEQUENCE [LARGE SCALE GENOMIC DNA]</scope>
</reference>
<evidence type="ECO:0000259" key="8">
    <source>
        <dbReference type="PROSITE" id="PS51352"/>
    </source>
</evidence>
<dbReference type="GO" id="GO:0016491">
    <property type="term" value="F:oxidoreductase activity"/>
    <property type="evidence" value="ECO:0007669"/>
    <property type="project" value="UniProtKB-KW"/>
</dbReference>
<evidence type="ECO:0000256" key="3">
    <source>
        <dbReference type="ARBA" id="ARBA00023002"/>
    </source>
</evidence>
<comment type="caution">
    <text evidence="9">The sequence shown here is derived from an EMBL/GenBank/DDBJ whole genome shotgun (WGS) entry which is preliminary data.</text>
</comment>
<keyword evidence="5" id="KW-0676">Redox-active center</keyword>
<dbReference type="Pfam" id="PF13462">
    <property type="entry name" value="Thioredoxin_4"/>
    <property type="match status" value="1"/>
</dbReference>
<evidence type="ECO:0000256" key="2">
    <source>
        <dbReference type="ARBA" id="ARBA00022729"/>
    </source>
</evidence>
<dbReference type="SUPFAM" id="SSF52833">
    <property type="entry name" value="Thioredoxin-like"/>
    <property type="match status" value="1"/>
</dbReference>
<dbReference type="InterPro" id="IPR013766">
    <property type="entry name" value="Thioredoxin_domain"/>
</dbReference>
<keyword evidence="7" id="KW-0812">Transmembrane</keyword>
<evidence type="ECO:0000256" key="6">
    <source>
        <dbReference type="SAM" id="MobiDB-lite"/>
    </source>
</evidence>
<evidence type="ECO:0000256" key="4">
    <source>
        <dbReference type="ARBA" id="ARBA00023157"/>
    </source>
</evidence>
<dbReference type="Proteomes" id="UP000034711">
    <property type="component" value="Unassembled WGS sequence"/>
</dbReference>
<evidence type="ECO:0000313" key="10">
    <source>
        <dbReference type="Proteomes" id="UP000034711"/>
    </source>
</evidence>
<evidence type="ECO:0000256" key="7">
    <source>
        <dbReference type="SAM" id="Phobius"/>
    </source>
</evidence>
<feature type="compositionally biased region" description="Low complexity" evidence="6">
    <location>
        <begin position="37"/>
        <end position="53"/>
    </location>
</feature>
<comment type="similarity">
    <text evidence="1">Belongs to the thioredoxin family. DsbA subfamily.</text>
</comment>
<feature type="transmembrane region" description="Helical" evidence="7">
    <location>
        <begin position="6"/>
        <end position="25"/>
    </location>
</feature>
<keyword evidence="2" id="KW-0732">Signal</keyword>
<gene>
    <name evidence="9" type="ORF">UY77_C0019G0013</name>
</gene>
<sequence length="238" mass="25606">MDTKSSPWFAVSLGLIGIIIGYSVAQSQIGGPKAQIADPSPSHSPSPSIEAEPEPAVNIEAMPEIDFDKDHFKGNKNADVSLVVYNDLECPYCRRHHATVKQLITDYGDGINVVMRHYPLGFHQSAQKAAEASECAAELGGEEAFWNMVDKIFEKGPDNTQLASYAKELGLEETKFTECLNSGKFAEKTKGDMAGGTAAGIRGTPGNIVLNRKTGESKLVSGAQPIENFKAVIDGMME</sequence>
<evidence type="ECO:0000313" key="9">
    <source>
        <dbReference type="EMBL" id="KKW32564.1"/>
    </source>
</evidence>